<reference evidence="2" key="5">
    <citation type="submission" date="2017-01" db="UniProtKB">
        <authorList>
            <consortium name="EnsemblFungi"/>
        </authorList>
    </citation>
    <scope>IDENTIFICATION</scope>
    <source>
        <strain evidence="2">PH-1 / ATCC MYA-4620 / FGSC 9075 / NRRL 31084</strain>
    </source>
</reference>
<dbReference type="VEuPathDB" id="FungiDB:FGRAMPH1_01G10909"/>
<proteinExistence type="predicted"/>
<accession>A0A0E0S182</accession>
<dbReference type="AlphaFoldDB" id="A0A0E0S182"/>
<dbReference type="EMBL" id="HG970333">
    <property type="protein sequence ID" value="CEF77257.1"/>
    <property type="molecule type" value="Genomic_DNA"/>
</dbReference>
<evidence type="ECO:0000313" key="3">
    <source>
        <dbReference type="Proteomes" id="UP000070720"/>
    </source>
</evidence>
<protein>
    <submittedName>
        <fullName evidence="1">Chromosome 2, complete genome</fullName>
    </submittedName>
</protein>
<organism evidence="2">
    <name type="scientific">Gibberella zeae (strain ATCC MYA-4620 / CBS 123657 / FGSC 9075 / NRRL 31084 / PH-1)</name>
    <name type="common">Wheat head blight fungus</name>
    <name type="synonym">Fusarium graminearum</name>
    <dbReference type="NCBI Taxonomy" id="229533"/>
    <lineage>
        <taxon>Eukaryota</taxon>
        <taxon>Fungi</taxon>
        <taxon>Dikarya</taxon>
        <taxon>Ascomycota</taxon>
        <taxon>Pezizomycotina</taxon>
        <taxon>Sordariomycetes</taxon>
        <taxon>Hypocreomycetidae</taxon>
        <taxon>Hypocreales</taxon>
        <taxon>Nectriaceae</taxon>
        <taxon>Fusarium</taxon>
    </lineage>
</organism>
<reference evidence="2 3" key="1">
    <citation type="journal article" date="2007" name="Science">
        <title>The Fusarium graminearum genome reveals a link between localized polymorphism and pathogen specialization.</title>
        <authorList>
            <person name="Cuomo C.A."/>
            <person name="Gueldener U."/>
            <person name="Xu J.-R."/>
            <person name="Trail F."/>
            <person name="Turgeon B.G."/>
            <person name="Di Pietro A."/>
            <person name="Walton J.D."/>
            <person name="Ma L.-J."/>
            <person name="Baker S.E."/>
            <person name="Rep M."/>
            <person name="Adam G."/>
            <person name="Antoniw J."/>
            <person name="Baldwin T."/>
            <person name="Calvo S.E."/>
            <person name="Chang Y.-L."/>
            <person name="DeCaprio D."/>
            <person name="Gale L.R."/>
            <person name="Gnerre S."/>
            <person name="Goswami R.S."/>
            <person name="Hammond-Kosack K."/>
            <person name="Harris L.J."/>
            <person name="Hilburn K."/>
            <person name="Kennell J.C."/>
            <person name="Kroken S."/>
            <person name="Magnuson J.K."/>
            <person name="Mannhaupt G."/>
            <person name="Mauceli E.W."/>
            <person name="Mewes H.-W."/>
            <person name="Mitterbauer R."/>
            <person name="Muehlbauer G."/>
            <person name="Muensterkoetter M."/>
            <person name="Nelson D."/>
            <person name="O'Donnell K."/>
            <person name="Ouellet T."/>
            <person name="Qi W."/>
            <person name="Quesneville H."/>
            <person name="Roncero M.I.G."/>
            <person name="Seong K.-Y."/>
            <person name="Tetko I.V."/>
            <person name="Urban M."/>
            <person name="Waalwijk C."/>
            <person name="Ward T.J."/>
            <person name="Yao J."/>
            <person name="Birren B.W."/>
            <person name="Kistler H.C."/>
        </authorList>
    </citation>
    <scope>NUCLEOTIDE SEQUENCE [LARGE SCALE GENOMIC DNA]</scope>
    <source>
        <strain evidence="3">ATCC MYA-4620 / CBS 123657 / FGSC 9075 / NRRL 31084 / PH-1</strain>
        <strain evidence="2">PH-1 / ATCC MYA-4620 / FGSC 9075 / NRRL 31084</strain>
    </source>
</reference>
<reference evidence="2 3" key="2">
    <citation type="journal article" date="2010" name="Nature">
        <title>Comparative genomics reveals mobile pathogenicity chromosomes in Fusarium.</title>
        <authorList>
            <person name="Ma L.J."/>
            <person name="van der Does H.C."/>
            <person name="Borkovich K.A."/>
            <person name="Coleman J.J."/>
            <person name="Daboussi M.J."/>
            <person name="Di Pietro A."/>
            <person name="Dufresne M."/>
            <person name="Freitag M."/>
            <person name="Grabherr M."/>
            <person name="Henrissat B."/>
            <person name="Houterman P.M."/>
            <person name="Kang S."/>
            <person name="Shim W.B."/>
            <person name="Woloshuk C."/>
            <person name="Xie X."/>
            <person name="Xu J.R."/>
            <person name="Antoniw J."/>
            <person name="Baker S.E."/>
            <person name="Bluhm B.H."/>
            <person name="Breakspear A."/>
            <person name="Brown D.W."/>
            <person name="Butchko R.A."/>
            <person name="Chapman S."/>
            <person name="Coulson R."/>
            <person name="Coutinho P.M."/>
            <person name="Danchin E.G."/>
            <person name="Diener A."/>
            <person name="Gale L.R."/>
            <person name="Gardiner D.M."/>
            <person name="Goff S."/>
            <person name="Hammond-Kosack K.E."/>
            <person name="Hilburn K."/>
            <person name="Hua-Van A."/>
            <person name="Jonkers W."/>
            <person name="Kazan K."/>
            <person name="Kodira C.D."/>
            <person name="Koehrsen M."/>
            <person name="Kumar L."/>
            <person name="Lee Y.H."/>
            <person name="Li L."/>
            <person name="Manners J.M."/>
            <person name="Miranda-Saavedra D."/>
            <person name="Mukherjee M."/>
            <person name="Park G."/>
            <person name="Park J."/>
            <person name="Park S.Y."/>
            <person name="Proctor R.H."/>
            <person name="Regev A."/>
            <person name="Ruiz-Roldan M.C."/>
            <person name="Sain D."/>
            <person name="Sakthikumar S."/>
            <person name="Sykes S."/>
            <person name="Schwartz D.C."/>
            <person name="Turgeon B.G."/>
            <person name="Wapinski I."/>
            <person name="Yoder O."/>
            <person name="Young S."/>
            <person name="Zeng Q."/>
            <person name="Zhou S."/>
            <person name="Galagan J."/>
            <person name="Cuomo C.A."/>
            <person name="Kistler H.C."/>
            <person name="Rep M."/>
        </authorList>
    </citation>
    <scope>GENOME REANNOTATION</scope>
    <source>
        <strain evidence="3">ATCC MYA-4620 / CBS 123657 / FGSC 9075 / NRRL 31084 / PH-1</strain>
        <strain evidence="2">PH-1 / ATCC MYA-4620 / FGSC 9075 / NRRL 31084</strain>
    </source>
</reference>
<name>A0A0E0S182_GIBZE</name>
<sequence>MCTQTETLEECSRCGYVNAIESPILNCGLRSRQPFDSRQENYFVGRCYGVAITSYTDIVVCPTCATTEERERKRQESKGSAKIVAK</sequence>
<dbReference type="Proteomes" id="UP000070720">
    <property type="component" value="Chromosome 2"/>
</dbReference>
<evidence type="ECO:0000313" key="1">
    <source>
        <dbReference type="EMBL" id="CEF77257.1"/>
    </source>
</evidence>
<dbReference type="InParanoid" id="A0A0E0S182"/>
<keyword evidence="3" id="KW-1185">Reference proteome</keyword>
<gene>
    <name evidence="1" type="ORF">FGRAMPH1_01T10909</name>
</gene>
<dbReference type="EnsemblFungi" id="CEF77257">
    <property type="protein sequence ID" value="CEF77257"/>
    <property type="gene ID" value="FGRRES_20146"/>
</dbReference>
<reference evidence="1 3" key="4">
    <citation type="journal article" date="2015" name="BMC Genomics">
        <title>The completed genome sequence of the pathogenic ascomycete fungus Fusarium graminearum.</title>
        <authorList>
            <person name="King R."/>
            <person name="Urban M."/>
            <person name="Hammond-Kosack M.C."/>
            <person name="Hassani-Pak K."/>
            <person name="Hammond-Kosack K.E."/>
        </authorList>
    </citation>
    <scope>NUCLEOTIDE SEQUENCE [LARGE SCALE GENOMIC DNA]</scope>
    <source>
        <strain evidence="3">ATCC MYA-4620 / CBS 123657 / FGSC 9075 / NRRL 31084 / PH-1</strain>
        <strain evidence="1">PH-1</strain>
    </source>
</reference>
<reference key="3">
    <citation type="submission" date="2014-02" db="EMBL/GenBank/DDBJ databases">
        <title>A revised Fusarium graminearum genomic reference sequence using whole shotgun re-sequencing.</title>
        <authorList>
            <person name="King R."/>
            <person name="Urban M."/>
            <person name="Hassani-Pak K."/>
            <person name="Hammond-Kosack K."/>
        </authorList>
    </citation>
    <scope>NUCLEOTIDE SEQUENCE</scope>
    <source>
        <strain>PH-1</strain>
    </source>
</reference>
<evidence type="ECO:0000313" key="2">
    <source>
        <dbReference type="EnsemblFungi" id="CEF77257"/>
    </source>
</evidence>